<gene>
    <name evidence="1" type="ORF">SJAV_06000</name>
</gene>
<proteinExistence type="predicted"/>
<dbReference type="AlphaFoldDB" id="A0AAT9GPD6"/>
<dbReference type="KEGG" id="sjv:SJAV_06000"/>
<name>A0AAT9GPD6_9CREN</name>
<dbReference type="GeneID" id="92353535"/>
<reference evidence="1" key="1">
    <citation type="submission" date="2024-03" db="EMBL/GenBank/DDBJ databases">
        <title>Complete genome sequence of Sulfurisphaera javensis strain KD-1.</title>
        <authorList>
            <person name="Sakai H."/>
            <person name="Nur N."/>
            <person name="Suwanto A."/>
            <person name="Kurosawa N."/>
        </authorList>
    </citation>
    <scope>NUCLEOTIDE SEQUENCE</scope>
    <source>
        <strain evidence="1">KD-1</strain>
    </source>
</reference>
<evidence type="ECO:0000313" key="1">
    <source>
        <dbReference type="EMBL" id="BFH72656.1"/>
    </source>
</evidence>
<dbReference type="RefSeq" id="WP_369610860.1">
    <property type="nucleotide sequence ID" value="NZ_AP031322.1"/>
</dbReference>
<accession>A0AAT9GPD6</accession>
<sequence length="90" mass="10645">MPWIPVKSADKLVYGQVTKLEKGKKLRVESFKGDRWLEITKIDENTFEINEHGFNNNVYKTNLKELKKLLKELIEEEFPRSHQLRVSITS</sequence>
<protein>
    <submittedName>
        <fullName evidence="1">Uncharacterized protein</fullName>
    </submittedName>
</protein>
<dbReference type="EMBL" id="AP031322">
    <property type="protein sequence ID" value="BFH72656.1"/>
    <property type="molecule type" value="Genomic_DNA"/>
</dbReference>
<organism evidence="1">
    <name type="scientific">Sulfurisphaera javensis</name>
    <dbReference type="NCBI Taxonomy" id="2049879"/>
    <lineage>
        <taxon>Archaea</taxon>
        <taxon>Thermoproteota</taxon>
        <taxon>Thermoprotei</taxon>
        <taxon>Sulfolobales</taxon>
        <taxon>Sulfolobaceae</taxon>
        <taxon>Sulfurisphaera</taxon>
    </lineage>
</organism>